<gene>
    <name evidence="1" type="ORF">BLNAU_22170</name>
</gene>
<evidence type="ECO:0000313" key="1">
    <source>
        <dbReference type="EMBL" id="KAK2942911.1"/>
    </source>
</evidence>
<protein>
    <submittedName>
        <fullName evidence="1">Uncharacterized protein</fullName>
    </submittedName>
</protein>
<name>A0ABQ9WWW5_9EUKA</name>
<sequence length="538" mass="58540">MSGSGPVEVYNQTNTLKYGTEYSVVGLTSSSVVAVVSAVPFSTPDEPIRITSTDCSLGGDQQKSALVTMTGVKLGGGRTFNVTVRKMEGSTLIGAEIILSGTLSGESSSTTLTHSVLIFGTTNPQLSFGTTYQMTKFGVDESVSVVDTDVTFAVPSEPSRIVRIEKRQMNKDRTQMIVLLEGRALVSRTGKLNVSDGSMIWESLSDVIVVDDTHCTAEFAVGEVETSNQLRFGEEYTLRGSWTESTGFHVEDGITLVVPFPPIIAHIEFIFSNTLHTTCFVKLTGTDLIVGSSLNGTLNDSLSFVAPITSETEALSTEKLIGWPTTLQHNSQYTLTSIDVMNEDDEIPSFDPLISNSTGSLPDDVVIFVGCGSSSESTLFCGDRTRPCSSIEDGWKIVEGVGIGSLSMSIVTLLILRLRILAHIEKSFSLQDMFSKPVLIQQTLSQFSVRNARLHRQARNHPQEEDDTEFLTTMLIDDDIGAESNTLGADDILTNPPVLTQKQLKKYQKWANRQECLHLDDQSSYIVSPSGIHFQVEG</sequence>
<proteinExistence type="predicted"/>
<comment type="caution">
    <text evidence="1">The sequence shown here is derived from an EMBL/GenBank/DDBJ whole genome shotgun (WGS) entry which is preliminary data.</text>
</comment>
<evidence type="ECO:0000313" key="2">
    <source>
        <dbReference type="Proteomes" id="UP001281761"/>
    </source>
</evidence>
<keyword evidence="2" id="KW-1185">Reference proteome</keyword>
<dbReference type="EMBL" id="JARBJD010000374">
    <property type="protein sequence ID" value="KAK2942911.1"/>
    <property type="molecule type" value="Genomic_DNA"/>
</dbReference>
<organism evidence="1 2">
    <name type="scientific">Blattamonas nauphoetae</name>
    <dbReference type="NCBI Taxonomy" id="2049346"/>
    <lineage>
        <taxon>Eukaryota</taxon>
        <taxon>Metamonada</taxon>
        <taxon>Preaxostyla</taxon>
        <taxon>Oxymonadida</taxon>
        <taxon>Blattamonas</taxon>
    </lineage>
</organism>
<accession>A0ABQ9WWW5</accession>
<dbReference type="Proteomes" id="UP001281761">
    <property type="component" value="Unassembled WGS sequence"/>
</dbReference>
<reference evidence="1 2" key="1">
    <citation type="journal article" date="2022" name="bioRxiv">
        <title>Genomics of Preaxostyla Flagellates Illuminates Evolutionary Transitions and the Path Towards Mitochondrial Loss.</title>
        <authorList>
            <person name="Novak L.V.F."/>
            <person name="Treitli S.C."/>
            <person name="Pyrih J."/>
            <person name="Halakuc P."/>
            <person name="Pipaliya S.V."/>
            <person name="Vacek V."/>
            <person name="Brzon O."/>
            <person name="Soukal P."/>
            <person name="Eme L."/>
            <person name="Dacks J.B."/>
            <person name="Karnkowska A."/>
            <person name="Elias M."/>
            <person name="Hampl V."/>
        </authorList>
    </citation>
    <scope>NUCLEOTIDE SEQUENCE [LARGE SCALE GENOMIC DNA]</scope>
    <source>
        <strain evidence="1">NAU3</strain>
        <tissue evidence="1">Gut</tissue>
    </source>
</reference>